<sequence length="101" mass="11003">MYILAGSEATGTLDRDDAADGRRVLGGRWSSFFDGLEAVLAVDEAESDDEVEVGVETREREREEEEEEAKKSPKRAKKGEKGAEARSGLAWSGRDASPITD</sequence>
<proteinExistence type="predicted"/>
<evidence type="ECO:0000256" key="1">
    <source>
        <dbReference type="SAM" id="MobiDB-lite"/>
    </source>
</evidence>
<dbReference type="AlphaFoldDB" id="A0A022W5I3"/>
<feature type="region of interest" description="Disordered" evidence="1">
    <location>
        <begin position="44"/>
        <end position="101"/>
    </location>
</feature>
<dbReference type="Proteomes" id="UP000023758">
    <property type="component" value="Unassembled WGS sequence"/>
</dbReference>
<dbReference type="EMBL" id="KK207815">
    <property type="protein sequence ID" value="EZF53544.1"/>
    <property type="molecule type" value="Genomic_DNA"/>
</dbReference>
<evidence type="ECO:0000313" key="2">
    <source>
        <dbReference type="EMBL" id="EZF53544.1"/>
    </source>
</evidence>
<accession>A0A022W5I3</accession>
<dbReference type="HOGENOM" id="CLU_2293725_0_0_1"/>
<protein>
    <submittedName>
        <fullName evidence="2">Uncharacterized protein</fullName>
    </submittedName>
</protein>
<reference evidence="2" key="1">
    <citation type="submission" date="2014-02" db="EMBL/GenBank/DDBJ databases">
        <title>The Genome Sequence of Trichophyton rubrum (morphotype fischeri) CBS 288.86.</title>
        <authorList>
            <consortium name="The Broad Institute Genomics Platform"/>
            <person name="Cuomo C.A."/>
            <person name="White T.C."/>
            <person name="Graser Y."/>
            <person name="Martinez-Rossi N."/>
            <person name="Heitman J."/>
            <person name="Young S.K."/>
            <person name="Zeng Q."/>
            <person name="Gargeya S."/>
            <person name="Abouelleil A."/>
            <person name="Alvarado L."/>
            <person name="Chapman S.B."/>
            <person name="Gainer-Dewar J."/>
            <person name="Goldberg J."/>
            <person name="Griggs A."/>
            <person name="Gujja S."/>
            <person name="Hansen M."/>
            <person name="Howarth C."/>
            <person name="Imamovic A."/>
            <person name="Larimer J."/>
            <person name="Martinez D."/>
            <person name="Murphy C."/>
            <person name="Pearson M.D."/>
            <person name="Persinoti G."/>
            <person name="Poon T."/>
            <person name="Priest M."/>
            <person name="Roberts A.D."/>
            <person name="Saif S."/>
            <person name="Shea T.D."/>
            <person name="Sykes S.N."/>
            <person name="Wortman J."/>
            <person name="Nusbaum C."/>
            <person name="Birren B."/>
        </authorList>
    </citation>
    <scope>NUCLEOTIDE SEQUENCE [LARGE SCALE GENOMIC DNA]</scope>
    <source>
        <strain evidence="2">CBS 288.86</strain>
    </source>
</reference>
<organism evidence="2">
    <name type="scientific">Trichophyton rubrum CBS 288.86</name>
    <dbReference type="NCBI Taxonomy" id="1215330"/>
    <lineage>
        <taxon>Eukaryota</taxon>
        <taxon>Fungi</taxon>
        <taxon>Dikarya</taxon>
        <taxon>Ascomycota</taxon>
        <taxon>Pezizomycotina</taxon>
        <taxon>Eurotiomycetes</taxon>
        <taxon>Eurotiomycetidae</taxon>
        <taxon>Onygenales</taxon>
        <taxon>Arthrodermataceae</taxon>
        <taxon>Trichophyton</taxon>
    </lineage>
</organism>
<gene>
    <name evidence="2" type="ORF">H103_03525</name>
</gene>
<name>A0A022W5I3_TRIRU</name>
<feature type="compositionally biased region" description="Acidic residues" evidence="1">
    <location>
        <begin position="44"/>
        <end position="53"/>
    </location>
</feature>